<evidence type="ECO:0000259" key="2">
    <source>
        <dbReference type="Pfam" id="PF22772"/>
    </source>
</evidence>
<dbReference type="Pfam" id="PF21374">
    <property type="entry name" value="WsaF_N"/>
    <property type="match status" value="1"/>
</dbReference>
<feature type="domain" description="WsaF N-terminal" evidence="1">
    <location>
        <begin position="148"/>
        <end position="205"/>
    </location>
</feature>
<dbReference type="Gene3D" id="3.40.50.2000">
    <property type="entry name" value="Glycogen Phosphorylase B"/>
    <property type="match status" value="1"/>
</dbReference>
<dbReference type="SUPFAM" id="SSF53756">
    <property type="entry name" value="UDP-Glycosyltransferase/glycogen phosphorylase"/>
    <property type="match status" value="1"/>
</dbReference>
<evidence type="ECO:0000313" key="4">
    <source>
        <dbReference type="Proteomes" id="UP000590749"/>
    </source>
</evidence>
<dbReference type="InterPro" id="IPR055050">
    <property type="entry name" value="WsaF_C"/>
</dbReference>
<gene>
    <name evidence="3" type="ORF">FHR83_001653</name>
</gene>
<protein>
    <submittedName>
        <fullName evidence="3">Uncharacterized protein</fullName>
    </submittedName>
</protein>
<organism evidence="3 4">
    <name type="scientific">Actinoplanes campanulatus</name>
    <dbReference type="NCBI Taxonomy" id="113559"/>
    <lineage>
        <taxon>Bacteria</taxon>
        <taxon>Bacillati</taxon>
        <taxon>Actinomycetota</taxon>
        <taxon>Actinomycetes</taxon>
        <taxon>Micromonosporales</taxon>
        <taxon>Micromonosporaceae</taxon>
        <taxon>Actinoplanes</taxon>
    </lineage>
</organism>
<evidence type="ECO:0000259" key="1">
    <source>
        <dbReference type="Pfam" id="PF21374"/>
    </source>
</evidence>
<dbReference type="Proteomes" id="UP000590749">
    <property type="component" value="Unassembled WGS sequence"/>
</dbReference>
<dbReference type="Pfam" id="PF22772">
    <property type="entry name" value="WsaF_C"/>
    <property type="match status" value="1"/>
</dbReference>
<proteinExistence type="predicted"/>
<dbReference type="GO" id="GO:0030247">
    <property type="term" value="F:polysaccharide binding"/>
    <property type="evidence" value="ECO:0007669"/>
    <property type="project" value="InterPro"/>
</dbReference>
<dbReference type="RefSeq" id="WP_183218161.1">
    <property type="nucleotide sequence ID" value="NZ_BMPW01000015.1"/>
</dbReference>
<keyword evidence="4" id="KW-1185">Reference proteome</keyword>
<dbReference type="AlphaFoldDB" id="A0A7W5ADW7"/>
<name>A0A7W5ADW7_9ACTN</name>
<comment type="caution">
    <text evidence="3">The sequence shown here is derived from an EMBL/GenBank/DDBJ whole genome shotgun (WGS) entry which is preliminary data.</text>
</comment>
<dbReference type="EMBL" id="JACHXF010000002">
    <property type="protein sequence ID" value="MBB3094004.1"/>
    <property type="molecule type" value="Genomic_DNA"/>
</dbReference>
<evidence type="ECO:0000313" key="3">
    <source>
        <dbReference type="EMBL" id="MBB3094004.1"/>
    </source>
</evidence>
<dbReference type="Gene3D" id="3.40.50.11090">
    <property type="match status" value="1"/>
</dbReference>
<sequence length="410" mass="45249">MSPDLRRLNARRREAVRLLRDSGVRGIAQRAARVAYRRLGASELETQIDLDYMADSRDLRLIVPGKRPERGTPLTVGWICSPPGAGSGGHTTFFRMIEGMEAAGHTCVLYLYDPFRGDLARHERVIRQYWPGVRAEVRSVADGLAPLDAYVASAWETAHVLAARADLPTRRLYFVQDFEPFFYPQGSHYVLAEDTYRFGFRSITVGPMLANLLRDRFGVTAAVANFGIDTNIYGLTNPAPRTGVVFYAKRDVPRRGFLLGLLALREFHRRHPEQPIHIFGDPTVEVPFPAINHGVLKPAKLAALYNDCAAGIAMSFTNLSLVPDEMLACGVVPVMAESEYAKVTLDNPHVRWAHPTAYGLAEAIGGIVGGDRPAPEVVAASVRATPWDDAKRVTRETIEDEVYGAPAASR</sequence>
<reference evidence="3 4" key="1">
    <citation type="submission" date="2020-08" db="EMBL/GenBank/DDBJ databases">
        <title>Genomic Encyclopedia of Type Strains, Phase III (KMG-III): the genomes of soil and plant-associated and newly described type strains.</title>
        <authorList>
            <person name="Whitman W."/>
        </authorList>
    </citation>
    <scope>NUCLEOTIDE SEQUENCE [LARGE SCALE GENOMIC DNA]</scope>
    <source>
        <strain evidence="3 4">CECT 3287</strain>
    </source>
</reference>
<accession>A0A7W5ADW7</accession>
<feature type="domain" description="WsaF C-terminal" evidence="2">
    <location>
        <begin position="244"/>
        <end position="364"/>
    </location>
</feature>
<dbReference type="InterPro" id="IPR048510">
    <property type="entry name" value="WsaF_N"/>
</dbReference>